<name>A0A317SW08_9PEZI</name>
<dbReference type="AlphaFoldDB" id="A0A317SW08"/>
<organism evidence="2 3">
    <name type="scientific">Tuber magnatum</name>
    <name type="common">white Piedmont truffle</name>
    <dbReference type="NCBI Taxonomy" id="42249"/>
    <lineage>
        <taxon>Eukaryota</taxon>
        <taxon>Fungi</taxon>
        <taxon>Dikarya</taxon>
        <taxon>Ascomycota</taxon>
        <taxon>Pezizomycotina</taxon>
        <taxon>Pezizomycetes</taxon>
        <taxon>Pezizales</taxon>
        <taxon>Tuberaceae</taxon>
        <taxon>Tuber</taxon>
    </lineage>
</organism>
<dbReference type="EMBL" id="PYWC01000013">
    <property type="protein sequence ID" value="PWW78643.1"/>
    <property type="molecule type" value="Genomic_DNA"/>
</dbReference>
<proteinExistence type="predicted"/>
<gene>
    <name evidence="2" type="ORF">C7212DRAFT_361659</name>
</gene>
<dbReference type="Proteomes" id="UP000246991">
    <property type="component" value="Unassembled WGS sequence"/>
</dbReference>
<evidence type="ECO:0000313" key="3">
    <source>
        <dbReference type="Proteomes" id="UP000246991"/>
    </source>
</evidence>
<feature type="compositionally biased region" description="Low complexity" evidence="1">
    <location>
        <begin position="288"/>
        <end position="310"/>
    </location>
</feature>
<feature type="compositionally biased region" description="Polar residues" evidence="1">
    <location>
        <begin position="276"/>
        <end position="287"/>
    </location>
</feature>
<evidence type="ECO:0000313" key="2">
    <source>
        <dbReference type="EMBL" id="PWW78643.1"/>
    </source>
</evidence>
<dbReference type="STRING" id="42249.A0A317SW08"/>
<sequence length="321" mass="36178">MATQILKTIKEEQKLTTADIGVVFRIKKAFEDFGRYCWIKLSEYKKLAVSWMRKEFNLWVYDHLLTLEAIEAITDALIIHDHFLGEFSGAVKVPDLAYSPCINRIRRAFPTVVLEPGWTESQEQLLHDLQLWQERRPGVVKIVILFKLYRSWLRNRIKATLTFRYVAGHVPAMSFYPIFPPPGQPKPDLWITIDEPFGGRTPDGLNPETQLEPTCINLAISSSAPVVSLSLWRRYRVLTSIRSGQVWGLNGSGISPPNINGVGTVVYNNGVPVPSTPTTDRNGQNPANPGNTTPSQQQQQQNDQPGTPSQYNLQYGKMGGM</sequence>
<accession>A0A317SW08</accession>
<protein>
    <submittedName>
        <fullName evidence="2">Uncharacterized protein</fullName>
    </submittedName>
</protein>
<reference evidence="2 3" key="1">
    <citation type="submission" date="2018-03" db="EMBL/GenBank/DDBJ databases">
        <title>Genomes of Pezizomycetes fungi and the evolution of truffles.</title>
        <authorList>
            <person name="Murat C."/>
            <person name="Payen T."/>
            <person name="Noel B."/>
            <person name="Kuo A."/>
            <person name="Martin F.M."/>
        </authorList>
    </citation>
    <scope>NUCLEOTIDE SEQUENCE [LARGE SCALE GENOMIC DNA]</scope>
    <source>
        <strain evidence="2">091103-1</strain>
    </source>
</reference>
<evidence type="ECO:0000256" key="1">
    <source>
        <dbReference type="SAM" id="MobiDB-lite"/>
    </source>
</evidence>
<feature type="region of interest" description="Disordered" evidence="1">
    <location>
        <begin position="270"/>
        <end position="321"/>
    </location>
</feature>
<keyword evidence="3" id="KW-1185">Reference proteome</keyword>
<comment type="caution">
    <text evidence="2">The sequence shown here is derived from an EMBL/GenBank/DDBJ whole genome shotgun (WGS) entry which is preliminary data.</text>
</comment>
<dbReference type="OrthoDB" id="76567at2759"/>